<dbReference type="PROSITE" id="PS50977">
    <property type="entry name" value="HTH_TETR_2"/>
    <property type="match status" value="1"/>
</dbReference>
<comment type="caution">
    <text evidence="7">The sequence shown here is derived from an EMBL/GenBank/DDBJ whole genome shotgun (WGS) entry which is preliminary data.</text>
</comment>
<gene>
    <name evidence="7" type="ORF">DVH02_14825</name>
</gene>
<feature type="DNA-binding region" description="H-T-H motif" evidence="4">
    <location>
        <begin position="47"/>
        <end position="66"/>
    </location>
</feature>
<keyword evidence="1" id="KW-0805">Transcription regulation</keyword>
<protein>
    <submittedName>
        <fullName evidence="7">TetR/AcrR family transcriptional regulator</fullName>
    </submittedName>
</protein>
<evidence type="ECO:0000256" key="1">
    <source>
        <dbReference type="ARBA" id="ARBA00023015"/>
    </source>
</evidence>
<keyword evidence="8" id="KW-1185">Reference proteome</keyword>
<dbReference type="InterPro" id="IPR009057">
    <property type="entry name" value="Homeodomain-like_sf"/>
</dbReference>
<dbReference type="SUPFAM" id="SSF48498">
    <property type="entry name" value="Tetracyclin repressor-like, C-terminal domain"/>
    <property type="match status" value="1"/>
</dbReference>
<dbReference type="InterPro" id="IPR050109">
    <property type="entry name" value="HTH-type_TetR-like_transc_reg"/>
</dbReference>
<evidence type="ECO:0000256" key="5">
    <source>
        <dbReference type="SAM" id="MobiDB-lite"/>
    </source>
</evidence>
<feature type="domain" description="HTH tetR-type" evidence="6">
    <location>
        <begin position="23"/>
        <end position="84"/>
    </location>
</feature>
<name>A0A370BCK2_9ACTN</name>
<dbReference type="SUPFAM" id="SSF46689">
    <property type="entry name" value="Homeodomain-like"/>
    <property type="match status" value="1"/>
</dbReference>
<dbReference type="PANTHER" id="PTHR30055:SF209">
    <property type="entry name" value="POSSIBLE TRANSCRIPTIONAL REGULATORY PROTEIN (PROBABLY TETR-FAMILY)"/>
    <property type="match status" value="1"/>
</dbReference>
<evidence type="ECO:0000259" key="6">
    <source>
        <dbReference type="PROSITE" id="PS50977"/>
    </source>
</evidence>
<dbReference type="OrthoDB" id="8222629at2"/>
<keyword evidence="2 4" id="KW-0238">DNA-binding</keyword>
<sequence length="248" mass="26641">MATRSTDTGAESGRARSPRGQGARLRREIVAAVQHLLAEWGSADQLTMRAVAKEVGISAPSIYLHFADKTDLVWAALADRYDELVARMAAAAEAAGPADARSRLRARAHAYCLFAMGNPGHYRLMFEVRQPTVEPSRISGHPARHISAGFRVELHSCQEAGYALSLPVEQAAQTLWSGLHGSVALHHSLYHDESTEALTLLLADGLVDSLVTGPPGVPPLPRTAPAETEAARLIRDILSPSRPGDPRP</sequence>
<accession>A0A370BCK2</accession>
<dbReference type="Proteomes" id="UP000253741">
    <property type="component" value="Unassembled WGS sequence"/>
</dbReference>
<evidence type="ECO:0000256" key="2">
    <source>
        <dbReference type="ARBA" id="ARBA00023125"/>
    </source>
</evidence>
<feature type="region of interest" description="Disordered" evidence="5">
    <location>
        <begin position="1"/>
        <end position="23"/>
    </location>
</feature>
<evidence type="ECO:0000256" key="4">
    <source>
        <dbReference type="PROSITE-ProRule" id="PRU00335"/>
    </source>
</evidence>
<evidence type="ECO:0000313" key="7">
    <source>
        <dbReference type="EMBL" id="RDG37426.1"/>
    </source>
</evidence>
<dbReference type="PANTHER" id="PTHR30055">
    <property type="entry name" value="HTH-TYPE TRANSCRIPTIONAL REGULATOR RUTR"/>
    <property type="match status" value="1"/>
</dbReference>
<dbReference type="InterPro" id="IPR036271">
    <property type="entry name" value="Tet_transcr_reg_TetR-rel_C_sf"/>
</dbReference>
<dbReference type="InterPro" id="IPR025996">
    <property type="entry name" value="MT1864/Rv1816-like_C"/>
</dbReference>
<dbReference type="Gene3D" id="1.10.357.10">
    <property type="entry name" value="Tetracycline Repressor, domain 2"/>
    <property type="match status" value="1"/>
</dbReference>
<keyword evidence="3" id="KW-0804">Transcription</keyword>
<dbReference type="Pfam" id="PF13305">
    <property type="entry name" value="TetR_C_33"/>
    <property type="match status" value="1"/>
</dbReference>
<evidence type="ECO:0000313" key="8">
    <source>
        <dbReference type="Proteomes" id="UP000253741"/>
    </source>
</evidence>
<dbReference type="InterPro" id="IPR001647">
    <property type="entry name" value="HTH_TetR"/>
</dbReference>
<organism evidence="7 8">
    <name type="scientific">Streptomyces corynorhini</name>
    <dbReference type="NCBI Taxonomy" id="2282652"/>
    <lineage>
        <taxon>Bacteria</taxon>
        <taxon>Bacillati</taxon>
        <taxon>Actinomycetota</taxon>
        <taxon>Actinomycetes</taxon>
        <taxon>Kitasatosporales</taxon>
        <taxon>Streptomycetaceae</taxon>
        <taxon>Streptomyces</taxon>
    </lineage>
</organism>
<proteinExistence type="predicted"/>
<dbReference type="GO" id="GO:0000976">
    <property type="term" value="F:transcription cis-regulatory region binding"/>
    <property type="evidence" value="ECO:0007669"/>
    <property type="project" value="TreeGrafter"/>
</dbReference>
<dbReference type="AlphaFoldDB" id="A0A370BCK2"/>
<reference evidence="7 8" key="1">
    <citation type="submission" date="2018-07" db="EMBL/GenBank/DDBJ databases">
        <title>Streptomyces species from bats.</title>
        <authorList>
            <person name="Dunlap C."/>
        </authorList>
    </citation>
    <scope>NUCLEOTIDE SEQUENCE [LARGE SCALE GENOMIC DNA]</scope>
    <source>
        <strain evidence="7 8">AC230</strain>
    </source>
</reference>
<dbReference type="RefSeq" id="WP_114624278.1">
    <property type="nucleotide sequence ID" value="NZ_QQNA01000103.1"/>
</dbReference>
<evidence type="ECO:0000256" key="3">
    <source>
        <dbReference type="ARBA" id="ARBA00023163"/>
    </source>
</evidence>
<dbReference type="GO" id="GO:0003700">
    <property type="term" value="F:DNA-binding transcription factor activity"/>
    <property type="evidence" value="ECO:0007669"/>
    <property type="project" value="TreeGrafter"/>
</dbReference>
<dbReference type="EMBL" id="QQNA01000103">
    <property type="protein sequence ID" value="RDG37426.1"/>
    <property type="molecule type" value="Genomic_DNA"/>
</dbReference>
<dbReference type="Pfam" id="PF00440">
    <property type="entry name" value="TetR_N"/>
    <property type="match status" value="1"/>
</dbReference>